<dbReference type="SUPFAM" id="SSF81606">
    <property type="entry name" value="PP2C-like"/>
    <property type="match status" value="1"/>
</dbReference>
<comment type="caution">
    <text evidence="19">The sequence shown here is derived from an EMBL/GenBank/DDBJ whole genome shotgun (WGS) entry which is preliminary data.</text>
</comment>
<reference evidence="18 21" key="2">
    <citation type="submission" date="2021-01" db="EMBL/GenBank/DDBJ databases">
        <title>Whole genome shotgun sequence of Cellulomonas oligotrophica NBRC 109435.</title>
        <authorList>
            <person name="Komaki H."/>
            <person name="Tamura T."/>
        </authorList>
    </citation>
    <scope>NUCLEOTIDE SEQUENCE [LARGE SCALE GENOMIC DNA]</scope>
    <source>
        <strain evidence="18 21">NBRC 109435</strain>
    </source>
</reference>
<name>A0A7Y9FFU1_9CELL</name>
<dbReference type="Gene3D" id="2.10.70.100">
    <property type="match status" value="1"/>
</dbReference>
<dbReference type="PROSITE" id="PS50112">
    <property type="entry name" value="PAS"/>
    <property type="match status" value="2"/>
</dbReference>
<keyword evidence="3" id="KW-0808">Transferase</keyword>
<protein>
    <recommendedName>
        <fullName evidence="1">protein-serine/threonine phosphatase</fullName>
        <ecNumber evidence="1">3.1.3.16</ecNumber>
    </recommendedName>
    <alternativeName>
        <fullName evidence="15">Protein-serine/threonine phosphatase</fullName>
    </alternativeName>
    <alternativeName>
        <fullName evidence="14">Serine/threonine-protein kinase</fullName>
    </alternativeName>
</protein>
<keyword evidence="10" id="KW-0904">Protein phosphatase</keyword>
<comment type="catalytic activity">
    <reaction evidence="12">
        <text>O-phospho-L-seryl-[protein] + H2O = L-seryl-[protein] + phosphate</text>
        <dbReference type="Rhea" id="RHEA:20629"/>
        <dbReference type="Rhea" id="RHEA-COMP:9863"/>
        <dbReference type="Rhea" id="RHEA-COMP:11604"/>
        <dbReference type="ChEBI" id="CHEBI:15377"/>
        <dbReference type="ChEBI" id="CHEBI:29999"/>
        <dbReference type="ChEBI" id="CHEBI:43474"/>
        <dbReference type="ChEBI" id="CHEBI:83421"/>
        <dbReference type="EC" id="3.1.3.16"/>
    </reaction>
</comment>
<proteinExistence type="predicted"/>
<dbReference type="InterPro" id="IPR003018">
    <property type="entry name" value="GAF"/>
</dbReference>
<dbReference type="InterPro" id="IPR013656">
    <property type="entry name" value="PAS_4"/>
</dbReference>
<dbReference type="GO" id="GO:0016301">
    <property type="term" value="F:kinase activity"/>
    <property type="evidence" value="ECO:0007669"/>
    <property type="project" value="UniProtKB-KW"/>
</dbReference>
<keyword evidence="6" id="KW-0418">Kinase</keyword>
<dbReference type="SMART" id="SM00091">
    <property type="entry name" value="PAS"/>
    <property type="match status" value="2"/>
</dbReference>
<dbReference type="EMBL" id="JACCBK010000001">
    <property type="protein sequence ID" value="NYD86383.1"/>
    <property type="molecule type" value="Genomic_DNA"/>
</dbReference>
<evidence type="ECO:0000259" key="17">
    <source>
        <dbReference type="PROSITE" id="PS50113"/>
    </source>
</evidence>
<dbReference type="PANTHER" id="PTHR43156:SF2">
    <property type="entry name" value="STAGE II SPORULATION PROTEIN E"/>
    <property type="match status" value="1"/>
</dbReference>
<dbReference type="InterPro" id="IPR001932">
    <property type="entry name" value="PPM-type_phosphatase-like_dom"/>
</dbReference>
<keyword evidence="8" id="KW-0067">ATP-binding</keyword>
<evidence type="ECO:0000313" key="21">
    <source>
        <dbReference type="Proteomes" id="UP000618382"/>
    </source>
</evidence>
<evidence type="ECO:0000256" key="15">
    <source>
        <dbReference type="ARBA" id="ARBA00081350"/>
    </source>
</evidence>
<evidence type="ECO:0000256" key="14">
    <source>
        <dbReference type="ARBA" id="ARBA00075117"/>
    </source>
</evidence>
<evidence type="ECO:0000313" key="20">
    <source>
        <dbReference type="Proteomes" id="UP000577956"/>
    </source>
</evidence>
<keyword evidence="5" id="KW-0547">Nucleotide-binding</keyword>
<dbReference type="InterPro" id="IPR013655">
    <property type="entry name" value="PAS_fold_3"/>
</dbReference>
<keyword evidence="9" id="KW-0460">Magnesium</keyword>
<feature type="domain" description="PAC" evidence="17">
    <location>
        <begin position="81"/>
        <end position="133"/>
    </location>
</feature>
<dbReference type="GO" id="GO:0046872">
    <property type="term" value="F:metal ion binding"/>
    <property type="evidence" value="ECO:0007669"/>
    <property type="project" value="UniProtKB-KW"/>
</dbReference>
<dbReference type="GO" id="GO:0005524">
    <property type="term" value="F:ATP binding"/>
    <property type="evidence" value="ECO:0007669"/>
    <property type="project" value="UniProtKB-KW"/>
</dbReference>
<dbReference type="SMART" id="SM00065">
    <property type="entry name" value="GAF"/>
    <property type="match status" value="1"/>
</dbReference>
<dbReference type="GO" id="GO:0004722">
    <property type="term" value="F:protein serine/threonine phosphatase activity"/>
    <property type="evidence" value="ECO:0007669"/>
    <property type="project" value="UniProtKB-EC"/>
</dbReference>
<evidence type="ECO:0000256" key="1">
    <source>
        <dbReference type="ARBA" id="ARBA00013081"/>
    </source>
</evidence>
<evidence type="ECO:0000256" key="5">
    <source>
        <dbReference type="ARBA" id="ARBA00022741"/>
    </source>
</evidence>
<dbReference type="Pfam" id="PF08447">
    <property type="entry name" value="PAS_3"/>
    <property type="match status" value="1"/>
</dbReference>
<keyword evidence="2" id="KW-0597">Phosphoprotein</keyword>
<evidence type="ECO:0000256" key="2">
    <source>
        <dbReference type="ARBA" id="ARBA00022553"/>
    </source>
</evidence>
<dbReference type="Pfam" id="PF01590">
    <property type="entry name" value="GAF"/>
    <property type="match status" value="1"/>
</dbReference>
<evidence type="ECO:0000256" key="13">
    <source>
        <dbReference type="ARBA" id="ARBA00056274"/>
    </source>
</evidence>
<evidence type="ECO:0000256" key="12">
    <source>
        <dbReference type="ARBA" id="ARBA00047761"/>
    </source>
</evidence>
<dbReference type="Gene3D" id="3.30.450.20">
    <property type="entry name" value="PAS domain"/>
    <property type="match status" value="2"/>
</dbReference>
<dbReference type="Proteomes" id="UP000618382">
    <property type="component" value="Unassembled WGS sequence"/>
</dbReference>
<keyword evidence="11" id="KW-0464">Manganese</keyword>
<comment type="function">
    <text evidence="13">Primarily acts as an independent SigF regulator that is sensitive to the osmosensory signal, mediating the cross talk of PknD with the SigF regulon. Possesses both phosphatase and kinase activities. The kinase domain functions as a classic anti-sigma factor-like kinase to phosphorylate the anti-anti-sigma factor domain at the canonical regulatory site, and the phosphatase domain antagonizes this activity.</text>
</comment>
<sequence length="676" mass="72746">MAREHDRRVGADVFAASRIGLFEYDVQADRLVWDERMHDVYGVGPGAFDGTLEALVELVHPEDATRVRRAIAAALEACGEYDARYRVVRPDGATRWVIGRGRVLAGADGAAARFVGAAYDATEIADMDATVARELEIMPTAFVTLDHDLAVRYVNGAAEKLLQRTRDQLVGRGLLDTFPAVGGTTFEHQYRLALRTGRPVTFTARHPAPLDAWYEVHAWPGPHGLSIYFSDVDDRVRAEQAVAAATRRAAVRARVATELSETLDADEAVARLATIVVPAVGDWCVVTLVDSDHPGARPRTRDVGTWHVDPERRALVAEYAQVRLASLTPDAPLRQALRTGEVVRVTSSDLPDPFDVVKPGRARDLLTELAPQSAVVLPLRGRGRTVGAISLFNGADRGPVSDVEVDLLRDVAGRAGMALDNARLYHAQLRVAEELQRSMLTDPPHVPGLATAVRYAPASQVARVGGDWYDAFGLADGSTTLVIGDVVGHDVKAAADMGQVRALLRGIAVATQTSPSVLLTQVDRALHTLGSHAMATAVVASVGALDDPTVDGPTTVRWSNAGHPPPVLVEPDGTVRLLSAAAPEPLLGVLPDRPRTTSELPLRPGATLLLYTDGLVERRDMPVREGIAHLQQALASLHAHTMGLDDLCDAVLHRLLPPDRHDDVALLAVRRCPRAL</sequence>
<dbReference type="SMART" id="SM00331">
    <property type="entry name" value="PP2C_SIG"/>
    <property type="match status" value="1"/>
</dbReference>
<dbReference type="EC" id="3.1.3.16" evidence="1"/>
<keyword evidence="7" id="KW-0378">Hydrolase</keyword>
<evidence type="ECO:0000313" key="19">
    <source>
        <dbReference type="EMBL" id="NYD86383.1"/>
    </source>
</evidence>
<reference evidence="19 20" key="1">
    <citation type="submission" date="2020-07" db="EMBL/GenBank/DDBJ databases">
        <title>Sequencing the genomes of 1000 actinobacteria strains.</title>
        <authorList>
            <person name="Klenk H.-P."/>
        </authorList>
    </citation>
    <scope>NUCLEOTIDE SEQUENCE [LARGE SCALE GENOMIC DNA]</scope>
    <source>
        <strain evidence="19 20">DSM 24482</strain>
    </source>
</reference>
<dbReference type="Pfam" id="PF07228">
    <property type="entry name" value="SpoIIE"/>
    <property type="match status" value="1"/>
</dbReference>
<evidence type="ECO:0000256" key="9">
    <source>
        <dbReference type="ARBA" id="ARBA00022842"/>
    </source>
</evidence>
<dbReference type="Proteomes" id="UP000577956">
    <property type="component" value="Unassembled WGS sequence"/>
</dbReference>
<dbReference type="SUPFAM" id="SSF55785">
    <property type="entry name" value="PYP-like sensor domain (PAS domain)"/>
    <property type="match status" value="2"/>
</dbReference>
<dbReference type="SUPFAM" id="SSF55781">
    <property type="entry name" value="GAF domain-like"/>
    <property type="match status" value="1"/>
</dbReference>
<evidence type="ECO:0000256" key="8">
    <source>
        <dbReference type="ARBA" id="ARBA00022840"/>
    </source>
</evidence>
<dbReference type="EMBL" id="BONN01000004">
    <property type="protein sequence ID" value="GIG32726.1"/>
    <property type="molecule type" value="Genomic_DNA"/>
</dbReference>
<dbReference type="RefSeq" id="WP_140458022.1">
    <property type="nucleotide sequence ID" value="NZ_BAABFI010000001.1"/>
</dbReference>
<dbReference type="CDD" id="cd00130">
    <property type="entry name" value="PAS"/>
    <property type="match status" value="2"/>
</dbReference>
<feature type="domain" description="PAS" evidence="16">
    <location>
        <begin position="21"/>
        <end position="78"/>
    </location>
</feature>
<evidence type="ECO:0000313" key="18">
    <source>
        <dbReference type="EMBL" id="GIG32726.1"/>
    </source>
</evidence>
<dbReference type="Gene3D" id="3.30.450.40">
    <property type="match status" value="1"/>
</dbReference>
<dbReference type="Gene3D" id="3.60.40.10">
    <property type="entry name" value="PPM-type phosphatase domain"/>
    <property type="match status" value="1"/>
</dbReference>
<evidence type="ECO:0000256" key="7">
    <source>
        <dbReference type="ARBA" id="ARBA00022801"/>
    </source>
</evidence>
<evidence type="ECO:0000256" key="11">
    <source>
        <dbReference type="ARBA" id="ARBA00023211"/>
    </source>
</evidence>
<keyword evidence="4" id="KW-0479">Metal-binding</keyword>
<dbReference type="InterPro" id="IPR000014">
    <property type="entry name" value="PAS"/>
</dbReference>
<dbReference type="Pfam" id="PF08448">
    <property type="entry name" value="PAS_4"/>
    <property type="match status" value="1"/>
</dbReference>
<accession>A0A7Y9FFU1</accession>
<organism evidence="19 20">
    <name type="scientific">Cellulomonas oligotrophica</name>
    <dbReference type="NCBI Taxonomy" id="931536"/>
    <lineage>
        <taxon>Bacteria</taxon>
        <taxon>Bacillati</taxon>
        <taxon>Actinomycetota</taxon>
        <taxon>Actinomycetes</taxon>
        <taxon>Micrococcales</taxon>
        <taxon>Cellulomonadaceae</taxon>
        <taxon>Cellulomonas</taxon>
    </lineage>
</organism>
<dbReference type="InterPro" id="IPR029016">
    <property type="entry name" value="GAF-like_dom_sf"/>
</dbReference>
<dbReference type="AlphaFoldDB" id="A0A7Y9FFU1"/>
<dbReference type="InterPro" id="IPR000700">
    <property type="entry name" value="PAS-assoc_C"/>
</dbReference>
<dbReference type="InterPro" id="IPR052016">
    <property type="entry name" value="Bact_Sigma-Reg"/>
</dbReference>
<evidence type="ECO:0000256" key="3">
    <source>
        <dbReference type="ARBA" id="ARBA00022679"/>
    </source>
</evidence>
<evidence type="ECO:0000259" key="16">
    <source>
        <dbReference type="PROSITE" id="PS50112"/>
    </source>
</evidence>
<dbReference type="PROSITE" id="PS50113">
    <property type="entry name" value="PAC"/>
    <property type="match status" value="1"/>
</dbReference>
<dbReference type="InterPro" id="IPR035965">
    <property type="entry name" value="PAS-like_dom_sf"/>
</dbReference>
<feature type="domain" description="PAS" evidence="16">
    <location>
        <begin position="127"/>
        <end position="175"/>
    </location>
</feature>
<evidence type="ECO:0000256" key="6">
    <source>
        <dbReference type="ARBA" id="ARBA00022777"/>
    </source>
</evidence>
<dbReference type="FunFam" id="3.60.40.10:FF:000005">
    <property type="entry name" value="Serine/threonine protein phosphatase"/>
    <property type="match status" value="1"/>
</dbReference>
<evidence type="ECO:0000256" key="10">
    <source>
        <dbReference type="ARBA" id="ARBA00022912"/>
    </source>
</evidence>
<keyword evidence="21" id="KW-1185">Reference proteome</keyword>
<gene>
    <name evidence="19" type="ORF">BKA21_001932</name>
    <name evidence="18" type="ORF">Col01nite_18850</name>
</gene>
<evidence type="ECO:0000256" key="4">
    <source>
        <dbReference type="ARBA" id="ARBA00022723"/>
    </source>
</evidence>
<dbReference type="PANTHER" id="PTHR43156">
    <property type="entry name" value="STAGE II SPORULATION PROTEIN E-RELATED"/>
    <property type="match status" value="1"/>
</dbReference>
<dbReference type="InterPro" id="IPR036457">
    <property type="entry name" value="PPM-type-like_dom_sf"/>
</dbReference>